<evidence type="ECO:0000256" key="1">
    <source>
        <dbReference type="SAM" id="Phobius"/>
    </source>
</evidence>
<feature type="transmembrane region" description="Helical" evidence="1">
    <location>
        <begin position="16"/>
        <end position="44"/>
    </location>
</feature>
<gene>
    <name evidence="2" type="ORF">M378DRAFT_11283</name>
</gene>
<name>A0A0C2X7J4_AMAMK</name>
<feature type="transmembrane region" description="Helical" evidence="1">
    <location>
        <begin position="94"/>
        <end position="112"/>
    </location>
</feature>
<dbReference type="AlphaFoldDB" id="A0A0C2X7J4"/>
<keyword evidence="1" id="KW-0812">Transmembrane</keyword>
<organism evidence="2 3">
    <name type="scientific">Amanita muscaria (strain Koide BX008)</name>
    <dbReference type="NCBI Taxonomy" id="946122"/>
    <lineage>
        <taxon>Eukaryota</taxon>
        <taxon>Fungi</taxon>
        <taxon>Dikarya</taxon>
        <taxon>Basidiomycota</taxon>
        <taxon>Agaricomycotina</taxon>
        <taxon>Agaricomycetes</taxon>
        <taxon>Agaricomycetidae</taxon>
        <taxon>Agaricales</taxon>
        <taxon>Pluteineae</taxon>
        <taxon>Amanitaceae</taxon>
        <taxon>Amanita</taxon>
    </lineage>
</organism>
<sequence>MVDQPQGPQQMVSGSLYLACVTTFYVGNITLNVYATVAIIYRILRVPNRSRRLRKTCRIIIESGLLYTLPTLVYAITVTILLGKSDPITSLADAIKFSMTGIAFNLLLIRVYEERTAPHDSHADAGSQNLLNSPSTLRFYTVDAAIQETERSISEISAAQSGSGKEVVQRRVVGEKRGKEILPVVT</sequence>
<dbReference type="EMBL" id="KN818247">
    <property type="protein sequence ID" value="KIL64723.1"/>
    <property type="molecule type" value="Genomic_DNA"/>
</dbReference>
<dbReference type="HOGENOM" id="CLU_1454035_0_0_1"/>
<accession>A0A0C2X7J4</accession>
<keyword evidence="3" id="KW-1185">Reference proteome</keyword>
<keyword evidence="1" id="KW-1133">Transmembrane helix</keyword>
<evidence type="ECO:0000313" key="3">
    <source>
        <dbReference type="Proteomes" id="UP000054549"/>
    </source>
</evidence>
<reference evidence="2 3" key="1">
    <citation type="submission" date="2014-04" db="EMBL/GenBank/DDBJ databases">
        <title>Evolutionary Origins and Diversification of the Mycorrhizal Mutualists.</title>
        <authorList>
            <consortium name="DOE Joint Genome Institute"/>
            <consortium name="Mycorrhizal Genomics Consortium"/>
            <person name="Kohler A."/>
            <person name="Kuo A."/>
            <person name="Nagy L.G."/>
            <person name="Floudas D."/>
            <person name="Copeland A."/>
            <person name="Barry K.W."/>
            <person name="Cichocki N."/>
            <person name="Veneault-Fourrey C."/>
            <person name="LaButti K."/>
            <person name="Lindquist E.A."/>
            <person name="Lipzen A."/>
            <person name="Lundell T."/>
            <person name="Morin E."/>
            <person name="Murat C."/>
            <person name="Riley R."/>
            <person name="Ohm R."/>
            <person name="Sun H."/>
            <person name="Tunlid A."/>
            <person name="Henrissat B."/>
            <person name="Grigoriev I.V."/>
            <person name="Hibbett D.S."/>
            <person name="Martin F."/>
        </authorList>
    </citation>
    <scope>NUCLEOTIDE SEQUENCE [LARGE SCALE GENOMIC DNA]</scope>
    <source>
        <strain evidence="2 3">Koide BX008</strain>
    </source>
</reference>
<evidence type="ECO:0000313" key="2">
    <source>
        <dbReference type="EMBL" id="KIL64723.1"/>
    </source>
</evidence>
<keyword evidence="1" id="KW-0472">Membrane</keyword>
<proteinExistence type="predicted"/>
<dbReference type="OrthoDB" id="3064360at2759"/>
<feature type="transmembrane region" description="Helical" evidence="1">
    <location>
        <begin position="64"/>
        <end position="82"/>
    </location>
</feature>
<dbReference type="Proteomes" id="UP000054549">
    <property type="component" value="Unassembled WGS sequence"/>
</dbReference>
<dbReference type="InParanoid" id="A0A0C2X7J4"/>
<protein>
    <submittedName>
        <fullName evidence="2">Uncharacterized protein</fullName>
    </submittedName>
</protein>